<comment type="caution">
    <text evidence="1">The sequence shown here is derived from an EMBL/GenBank/DDBJ whole genome shotgun (WGS) entry which is preliminary data.</text>
</comment>
<dbReference type="Proteomes" id="UP000267524">
    <property type="component" value="Unassembled WGS sequence"/>
</dbReference>
<gene>
    <name evidence="1" type="ORF">D1632_04940</name>
</gene>
<protein>
    <submittedName>
        <fullName evidence="1">Uncharacterized protein</fullName>
    </submittedName>
</protein>
<proteinExistence type="predicted"/>
<sequence>MRKALVSTFTIFATLIFGQKVSDYQYISIPENFPTFKADYGLREMLSKSLKSKKYIVLPSDKLEWPEEAKNNSCNVVHANILNDSNFLRNKLLLQFKDCNDKIMLESKGNSSIKDFNEGFKDALQQTLASVSFSNPIAMTHLAETAEKKTSDNILEKPANIETSSFNNKVEGVQKFSNGKIDLQKIQIDNHQFILVDANGSSPFATFKSTTKNDVFRVKLRNGDVTLGYYENGNIIIEIPGSNDQYNKEIFLKK</sequence>
<evidence type="ECO:0000313" key="1">
    <source>
        <dbReference type="EMBL" id="RMZ60287.1"/>
    </source>
</evidence>
<keyword evidence="2" id="KW-1185">Reference proteome</keyword>
<dbReference type="AlphaFoldDB" id="A0A3M7LCN5"/>
<accession>A0A3M7LCN5</accession>
<dbReference type="RefSeq" id="WP_122546119.1">
    <property type="nucleotide sequence ID" value="NZ_QWIV01000008.1"/>
</dbReference>
<evidence type="ECO:0000313" key="2">
    <source>
        <dbReference type="Proteomes" id="UP000267524"/>
    </source>
</evidence>
<organism evidence="1 2">
    <name type="scientific">Chryseobacterium nematophagum</name>
    <dbReference type="NCBI Taxonomy" id="2305228"/>
    <lineage>
        <taxon>Bacteria</taxon>
        <taxon>Pseudomonadati</taxon>
        <taxon>Bacteroidota</taxon>
        <taxon>Flavobacteriia</taxon>
        <taxon>Flavobacteriales</taxon>
        <taxon>Weeksellaceae</taxon>
        <taxon>Chryseobacterium group</taxon>
        <taxon>Chryseobacterium</taxon>
    </lineage>
</organism>
<dbReference type="EMBL" id="QWIV01000008">
    <property type="protein sequence ID" value="RMZ60287.1"/>
    <property type="molecule type" value="Genomic_DNA"/>
</dbReference>
<reference evidence="1 2" key="1">
    <citation type="submission" date="2018-08" db="EMBL/GenBank/DDBJ databases">
        <title>Chryseobacterium nematophagum: a novel matrix digesting pathogen of nematodes.</title>
        <authorList>
            <person name="Page A."/>
            <person name="Roberts M."/>
            <person name="Felix M.-A."/>
            <person name="Weir W."/>
        </authorList>
    </citation>
    <scope>NUCLEOTIDE SEQUENCE [LARGE SCALE GENOMIC DNA]</scope>
    <source>
        <strain evidence="1 2">JUb275</strain>
    </source>
</reference>
<name>A0A3M7LCN5_9FLAO</name>